<dbReference type="EMBL" id="CP119075">
    <property type="protein sequence ID" value="WED67138.1"/>
    <property type="molecule type" value="Genomic_DNA"/>
</dbReference>
<feature type="signal peptide" evidence="4">
    <location>
        <begin position="1"/>
        <end position="27"/>
    </location>
</feature>
<dbReference type="InterPro" id="IPR018759">
    <property type="entry name" value="BBP2_2"/>
</dbReference>
<dbReference type="RefSeq" id="WP_330931401.1">
    <property type="nucleotide sequence ID" value="NZ_CP119075.1"/>
</dbReference>
<gene>
    <name evidence="5" type="ORF">PXH66_09770</name>
</gene>
<protein>
    <submittedName>
        <fullName evidence="5">Outer membrane beta-barrel protein</fullName>
    </submittedName>
</protein>
<dbReference type="Gene3D" id="2.40.170.20">
    <property type="entry name" value="TonB-dependent receptor, beta-barrel domain"/>
    <property type="match status" value="1"/>
</dbReference>
<keyword evidence="4" id="KW-0732">Signal</keyword>
<feature type="chain" id="PRO_5042013599" evidence="4">
    <location>
        <begin position="28"/>
        <end position="379"/>
    </location>
</feature>
<evidence type="ECO:0000256" key="3">
    <source>
        <dbReference type="ARBA" id="ARBA00023237"/>
    </source>
</evidence>
<sequence>MTISAINRTKFWLLCGLVASSAIPAHAIVRWNQGKDQVFVRGSVSVTWDTNIFASAAGGEDYVYSGQVGLDYRRHAGLIGVNASANVNFSEFSSNTTENFKNPDFSLEFNKNTGRTTGTLGLNFKKSTRADPTVNLRTDSYVYGANLKFKYPVSERHSLAGGLGWNKQDYTDNNQFVDNTSSTLSADWFYVLSPTRDIFGGYRLRSTDTSRLTSYLDHSFTAGVSGRILPGLNGTARVGYQVRNASGATAENYTGYNAAISASWSFTRKLALSAQIAEDFNLTSTDLSTDSLTASLNLQYARSAKLNMGVGVSGGINKFLGIAGGGREDTFASAYARVSYTFSERLRLGLVYSYFINWSTLPFADFDRQSLTFDASSQF</sequence>
<dbReference type="GO" id="GO:0009279">
    <property type="term" value="C:cell outer membrane"/>
    <property type="evidence" value="ECO:0007669"/>
    <property type="project" value="UniProtKB-SubCell"/>
</dbReference>
<dbReference type="Proteomes" id="UP001218638">
    <property type="component" value="Chromosome"/>
</dbReference>
<dbReference type="SUPFAM" id="SSF56935">
    <property type="entry name" value="Porins"/>
    <property type="match status" value="1"/>
</dbReference>
<accession>A0AAF0I520</accession>
<proteinExistence type="predicted"/>
<keyword evidence="3" id="KW-0998">Cell outer membrane</keyword>
<dbReference type="Pfam" id="PF10082">
    <property type="entry name" value="BBP2_2"/>
    <property type="match status" value="1"/>
</dbReference>
<dbReference type="AlphaFoldDB" id="A0AAF0I520"/>
<keyword evidence="2" id="KW-0472">Membrane</keyword>
<organism evidence="5 6">
    <name type="scientific">Synoicihabitans lomoniglobus</name>
    <dbReference type="NCBI Taxonomy" id="2909285"/>
    <lineage>
        <taxon>Bacteria</taxon>
        <taxon>Pseudomonadati</taxon>
        <taxon>Verrucomicrobiota</taxon>
        <taxon>Opitutia</taxon>
        <taxon>Opitutales</taxon>
        <taxon>Opitutaceae</taxon>
        <taxon>Synoicihabitans</taxon>
    </lineage>
</organism>
<dbReference type="InterPro" id="IPR036942">
    <property type="entry name" value="Beta-barrel_TonB_sf"/>
</dbReference>
<keyword evidence="6" id="KW-1185">Reference proteome</keyword>
<evidence type="ECO:0000313" key="5">
    <source>
        <dbReference type="EMBL" id="WED67138.1"/>
    </source>
</evidence>
<evidence type="ECO:0000256" key="4">
    <source>
        <dbReference type="SAM" id="SignalP"/>
    </source>
</evidence>
<dbReference type="KEGG" id="slom:PXH66_09770"/>
<evidence type="ECO:0000313" key="6">
    <source>
        <dbReference type="Proteomes" id="UP001218638"/>
    </source>
</evidence>
<name>A0AAF0I520_9BACT</name>
<comment type="subcellular location">
    <subcellularLocation>
        <location evidence="1">Cell outer membrane</location>
    </subcellularLocation>
</comment>
<evidence type="ECO:0000256" key="2">
    <source>
        <dbReference type="ARBA" id="ARBA00023136"/>
    </source>
</evidence>
<evidence type="ECO:0000256" key="1">
    <source>
        <dbReference type="ARBA" id="ARBA00004442"/>
    </source>
</evidence>
<reference evidence="5" key="1">
    <citation type="submission" date="2023-03" db="EMBL/GenBank/DDBJ databases">
        <title>Lomoglobus Profundus gen. nov., sp. nov., a novel member of the phylum Verrucomicrobia, isolated from deep-marine sediment of South China Sea.</title>
        <authorList>
            <person name="Ahmad T."/>
            <person name="Ishaq S.E."/>
            <person name="Wang F."/>
        </authorList>
    </citation>
    <scope>NUCLEOTIDE SEQUENCE</scope>
    <source>
        <strain evidence="5">LMO-M01</strain>
    </source>
</reference>